<dbReference type="AlphaFoldDB" id="A0A9X3NP82"/>
<comment type="caution">
    <text evidence="2">The sequence shown here is derived from an EMBL/GenBank/DDBJ whole genome shotgun (WGS) entry which is preliminary data.</text>
</comment>
<proteinExistence type="predicted"/>
<dbReference type="Proteomes" id="UP001140076">
    <property type="component" value="Unassembled WGS sequence"/>
</dbReference>
<sequence length="418" mass="45524">MAPVNDHIGPEFRAAFPTWDAFTAYVASRATTPEYDPARALHQIVAADFGQRLEAAGDHEWVLMGSLTLPGRASTEHPPRGFGQWTPGAGVDPVYRAARRANDLDMSALDLARPDAAEEERIYGPTIAGEIEQITSATDERGIGLGGLVRYSVEGSLTTSPNVKGVVKAQPVDPRYGPNSTVPVGDPILLTIDIKPPRKVAPTTAPLRSSRPVVAVDIPGMRPYLPLLHPTINQLADKVTALVGPAVSLRHLPGGPHHRYKDLFDITYMLNTAAIQAGPMRHAVLNNWGMSARLGITDLPEPYQIYGTAPGQPAIPWEEMTEQMRQKQPELRMYPSFSEMSRQLSEFADGLKHARPEDVWRPGQGWTRGPVATRDSTVNLRKAVRRGTARGTGRRPSGPDAPRNRRNPGEGGPPRSTL</sequence>
<evidence type="ECO:0000256" key="1">
    <source>
        <dbReference type="SAM" id="MobiDB-lite"/>
    </source>
</evidence>
<reference evidence="2" key="1">
    <citation type="submission" date="2021-10" db="EMBL/GenBank/DDBJ databases">
        <title>Streptomonospora sp. nov., isolated from mangrove soil.</title>
        <authorList>
            <person name="Chen X."/>
            <person name="Ge X."/>
            <person name="Liu W."/>
        </authorList>
    </citation>
    <scope>NUCLEOTIDE SEQUENCE</scope>
    <source>
        <strain evidence="2">S1-112</strain>
    </source>
</reference>
<accession>A0A9X3NP82</accession>
<dbReference type="RefSeq" id="WP_270074242.1">
    <property type="nucleotide sequence ID" value="NZ_JAJAQC010000047.1"/>
</dbReference>
<gene>
    <name evidence="2" type="ORF">LG943_22100</name>
</gene>
<protein>
    <submittedName>
        <fullName evidence="2">Uncharacterized protein</fullName>
    </submittedName>
</protein>
<dbReference type="EMBL" id="JAJAQC010000047">
    <property type="protein sequence ID" value="MDA0566987.1"/>
    <property type="molecule type" value="Genomic_DNA"/>
</dbReference>
<feature type="region of interest" description="Disordered" evidence="1">
    <location>
        <begin position="355"/>
        <end position="418"/>
    </location>
</feature>
<evidence type="ECO:0000313" key="3">
    <source>
        <dbReference type="Proteomes" id="UP001140076"/>
    </source>
</evidence>
<organism evidence="2 3">
    <name type="scientific">Streptomonospora mangrovi</name>
    <dbReference type="NCBI Taxonomy" id="2883123"/>
    <lineage>
        <taxon>Bacteria</taxon>
        <taxon>Bacillati</taxon>
        <taxon>Actinomycetota</taxon>
        <taxon>Actinomycetes</taxon>
        <taxon>Streptosporangiales</taxon>
        <taxon>Nocardiopsidaceae</taxon>
        <taxon>Streptomonospora</taxon>
    </lineage>
</organism>
<evidence type="ECO:0000313" key="2">
    <source>
        <dbReference type="EMBL" id="MDA0566987.1"/>
    </source>
</evidence>
<name>A0A9X3NP82_9ACTN</name>
<keyword evidence="3" id="KW-1185">Reference proteome</keyword>